<gene>
    <name evidence="5" type="ORF">B0A49_08731</name>
</gene>
<evidence type="ECO:0000256" key="3">
    <source>
        <dbReference type="SAM" id="MobiDB-lite"/>
    </source>
</evidence>
<protein>
    <recommendedName>
        <fullName evidence="2">pH-response regulator protein palC</fullName>
    </recommendedName>
</protein>
<dbReference type="AlphaFoldDB" id="A0A4U0WZ44"/>
<dbReference type="Gene3D" id="1.25.40.280">
    <property type="entry name" value="alix/aip1 like domains"/>
    <property type="match status" value="1"/>
</dbReference>
<comment type="caution">
    <text evidence="5">The sequence shown here is derived from an EMBL/GenBank/DDBJ whole genome shotgun (WGS) entry which is preliminary data.</text>
</comment>
<dbReference type="SMART" id="SM01041">
    <property type="entry name" value="BRO1"/>
    <property type="match status" value="1"/>
</dbReference>
<dbReference type="CDD" id="cd09245">
    <property type="entry name" value="BRO1_UmRIM23-like"/>
    <property type="match status" value="1"/>
</dbReference>
<dbReference type="GO" id="GO:0005886">
    <property type="term" value="C:plasma membrane"/>
    <property type="evidence" value="ECO:0007669"/>
    <property type="project" value="TreeGrafter"/>
</dbReference>
<organism evidence="5 6">
    <name type="scientific">Cryomyces minteri</name>
    <dbReference type="NCBI Taxonomy" id="331657"/>
    <lineage>
        <taxon>Eukaryota</taxon>
        <taxon>Fungi</taxon>
        <taxon>Dikarya</taxon>
        <taxon>Ascomycota</taxon>
        <taxon>Pezizomycotina</taxon>
        <taxon>Dothideomycetes</taxon>
        <taxon>Dothideomycetes incertae sedis</taxon>
        <taxon>Cryomyces</taxon>
    </lineage>
</organism>
<dbReference type="GO" id="GO:0071467">
    <property type="term" value="P:cellular response to pH"/>
    <property type="evidence" value="ECO:0007669"/>
    <property type="project" value="InterPro"/>
</dbReference>
<comment type="similarity">
    <text evidence="1">Belongs to the palC family.</text>
</comment>
<dbReference type="InterPro" id="IPR037505">
    <property type="entry name" value="pH-resp_palC"/>
</dbReference>
<dbReference type="EMBL" id="NAJN01000755">
    <property type="protein sequence ID" value="TKA69124.1"/>
    <property type="molecule type" value="Genomic_DNA"/>
</dbReference>
<feature type="domain" description="BRO1" evidence="4">
    <location>
        <begin position="1"/>
        <end position="427"/>
    </location>
</feature>
<evidence type="ECO:0000313" key="5">
    <source>
        <dbReference type="EMBL" id="TKA69124.1"/>
    </source>
</evidence>
<proteinExistence type="inferred from homology"/>
<dbReference type="PANTHER" id="PTHR40463">
    <property type="entry name" value="PH-RESPONSE REGULATOR PROTEIN PALC"/>
    <property type="match status" value="1"/>
</dbReference>
<dbReference type="InterPro" id="IPR004328">
    <property type="entry name" value="BRO1_dom"/>
</dbReference>
<sequence>MPFQFALPTTSALSFPDFLSSYTHPLLPFTATTFRGVLRDALKKHKRLPPQSQASNLPNVLAALHDYIPYLLALDAGLDGKIVAGQETEVVLKKEIEVEWRATLTASIPGREAPRVKLQCLETEISFVLSTIAYTYSLMARSQLHTIYNATIPTSEQRGAAIAAAMRHLLDAHAVHAHLASRAGRSSSPPAVVDISPPVFSALAFLTLAEATLITVLKDDPYPAAVAEGRNKDSKDWMFKAPEIPKVRAHLYARLCLAAAEHGNRAQAMLGSSSKVDEALAKYMDDLRRTARGKACRFLAIDAELSGKTGEGIAWLRGAKKEMGILGAGAGEEKEIKGFSKLKQSWAEKREDRRVEKGGDWGSDAGKFEESRIVDMLEKKWVKMNDTMNVQLVPPAEPLLASMPSGREYHTPKPYHPPALDAKILARLRAPPDPSDCGFTGGRDDSSDDDEGRSEPIGAFPGTRADYAGGSSYY</sequence>
<evidence type="ECO:0000256" key="1">
    <source>
        <dbReference type="ARBA" id="ARBA00010997"/>
    </source>
</evidence>
<dbReference type="OrthoDB" id="10266451at2759"/>
<accession>A0A4U0WZ44</accession>
<dbReference type="Proteomes" id="UP000308768">
    <property type="component" value="Unassembled WGS sequence"/>
</dbReference>
<feature type="region of interest" description="Disordered" evidence="3">
    <location>
        <begin position="426"/>
        <end position="474"/>
    </location>
</feature>
<evidence type="ECO:0000313" key="6">
    <source>
        <dbReference type="Proteomes" id="UP000308768"/>
    </source>
</evidence>
<dbReference type="PANTHER" id="PTHR40463:SF1">
    <property type="entry name" value="PH-RESPONSE REGULATOR PROTEIN PALC"/>
    <property type="match status" value="1"/>
</dbReference>
<reference evidence="5 6" key="1">
    <citation type="submission" date="2017-03" db="EMBL/GenBank/DDBJ databases">
        <title>Genomes of endolithic fungi from Antarctica.</title>
        <authorList>
            <person name="Coleine C."/>
            <person name="Masonjones S."/>
            <person name="Stajich J.E."/>
        </authorList>
    </citation>
    <scope>NUCLEOTIDE SEQUENCE [LARGE SCALE GENOMIC DNA]</scope>
    <source>
        <strain evidence="5 6">CCFEE 5187</strain>
    </source>
</reference>
<evidence type="ECO:0000256" key="2">
    <source>
        <dbReference type="ARBA" id="ARBA00022193"/>
    </source>
</evidence>
<dbReference type="PROSITE" id="PS51180">
    <property type="entry name" value="BRO1"/>
    <property type="match status" value="1"/>
</dbReference>
<dbReference type="STRING" id="331657.A0A4U0WZ44"/>
<dbReference type="InterPro" id="IPR038499">
    <property type="entry name" value="BRO1_sf"/>
</dbReference>
<keyword evidence="6" id="KW-1185">Reference proteome</keyword>
<evidence type="ECO:0000259" key="4">
    <source>
        <dbReference type="PROSITE" id="PS51180"/>
    </source>
</evidence>
<name>A0A4U0WZ44_9PEZI</name>